<evidence type="ECO:0000313" key="3">
    <source>
        <dbReference type="Proteomes" id="UP000184196"/>
    </source>
</evidence>
<evidence type="ECO:0000259" key="1">
    <source>
        <dbReference type="PROSITE" id="PS51831"/>
    </source>
</evidence>
<dbReference type="SMART" id="SM00471">
    <property type="entry name" value="HDc"/>
    <property type="match status" value="1"/>
</dbReference>
<gene>
    <name evidence="2" type="ORF">SAMN02745218_02613</name>
</gene>
<dbReference type="InterPro" id="IPR003607">
    <property type="entry name" value="HD/PDEase_dom"/>
</dbReference>
<evidence type="ECO:0000313" key="2">
    <source>
        <dbReference type="EMBL" id="SHF57354.1"/>
    </source>
</evidence>
<dbReference type="PANTHER" id="PTHR11373:SF4">
    <property type="entry name" value="DEOXYNUCLEOSIDE TRIPHOSPHATE TRIPHOSPHOHYDROLASE SAMHD1"/>
    <property type="match status" value="1"/>
</dbReference>
<protein>
    <recommendedName>
        <fullName evidence="1">HD domain-containing protein</fullName>
    </recommendedName>
</protein>
<dbReference type="CDD" id="cd00077">
    <property type="entry name" value="HDc"/>
    <property type="match status" value="1"/>
</dbReference>
<dbReference type="EMBL" id="FQUW01000040">
    <property type="protein sequence ID" value="SHF57354.1"/>
    <property type="molecule type" value="Genomic_DNA"/>
</dbReference>
<dbReference type="GO" id="GO:0008832">
    <property type="term" value="F:dGTPase activity"/>
    <property type="evidence" value="ECO:0007669"/>
    <property type="project" value="TreeGrafter"/>
</dbReference>
<reference evidence="3" key="1">
    <citation type="submission" date="2016-11" db="EMBL/GenBank/DDBJ databases">
        <authorList>
            <person name="Varghese N."/>
            <person name="Submissions S."/>
        </authorList>
    </citation>
    <scope>NUCLEOTIDE SEQUENCE [LARGE SCALE GENOMIC DNA]</scope>
    <source>
        <strain evidence="3">DSM 11792</strain>
    </source>
</reference>
<dbReference type="Pfam" id="PF01966">
    <property type="entry name" value="HD"/>
    <property type="match status" value="1"/>
</dbReference>
<keyword evidence="3" id="KW-1185">Reference proteome</keyword>
<dbReference type="InterPro" id="IPR050135">
    <property type="entry name" value="dGTPase-like"/>
</dbReference>
<dbReference type="GO" id="GO:0006203">
    <property type="term" value="P:dGTP catabolic process"/>
    <property type="evidence" value="ECO:0007669"/>
    <property type="project" value="TreeGrafter"/>
</dbReference>
<dbReference type="Proteomes" id="UP000184196">
    <property type="component" value="Unassembled WGS sequence"/>
</dbReference>
<dbReference type="Gene3D" id="1.10.3210.10">
    <property type="entry name" value="Hypothetical protein af1432"/>
    <property type="match status" value="1"/>
</dbReference>
<dbReference type="PROSITE" id="PS51831">
    <property type="entry name" value="HD"/>
    <property type="match status" value="1"/>
</dbReference>
<organism evidence="2 3">
    <name type="scientific">Desulfofundulus australicus DSM 11792</name>
    <dbReference type="NCBI Taxonomy" id="1121425"/>
    <lineage>
        <taxon>Bacteria</taxon>
        <taxon>Bacillati</taxon>
        <taxon>Bacillota</taxon>
        <taxon>Clostridia</taxon>
        <taxon>Eubacteriales</taxon>
        <taxon>Peptococcaceae</taxon>
        <taxon>Desulfofundulus</taxon>
    </lineage>
</organism>
<dbReference type="PANTHER" id="PTHR11373">
    <property type="entry name" value="DEOXYNUCLEOSIDE TRIPHOSPHATE TRIPHOSPHOHYDROLASE"/>
    <property type="match status" value="1"/>
</dbReference>
<dbReference type="OrthoDB" id="9803619at2"/>
<dbReference type="InterPro" id="IPR006674">
    <property type="entry name" value="HD_domain"/>
</dbReference>
<feature type="domain" description="HD" evidence="1">
    <location>
        <begin position="49"/>
        <end position="177"/>
    </location>
</feature>
<dbReference type="RefSeq" id="WP_073167013.1">
    <property type="nucleotide sequence ID" value="NZ_FQUW01000040.1"/>
</dbReference>
<accession>A0A1M5CRH7</accession>
<dbReference type="SUPFAM" id="SSF109604">
    <property type="entry name" value="HD-domain/PDEase-like"/>
    <property type="match status" value="1"/>
</dbReference>
<dbReference type="Pfam" id="PF19276">
    <property type="entry name" value="HD_assoc_2"/>
    <property type="match status" value="1"/>
</dbReference>
<proteinExistence type="predicted"/>
<sequence>MRIRDPIHGMIELNSGEAAIIKEEAFQRLRRIRQLALTSLVYPGATHTRFEHSLGVMHLASRVMDSLYKRPFLRKRFPEDEFKRLRQLVRLAALLHDVGHAPFSHGGEGVFRTGLKHEHYSIAIIRKYFAPIINKYFPEIKVEEIVTLLDKGYLGSDLVFLGKIIDGEMDADKLDYLLRDSYYCGVRYGKYDLERILDTVTVVPVRETLSSNEFEGEGGSGTGFWLLGVDSDGIQAVEELIFARYWMFIQVYFHKTRRIYDYYLTAFLKDFLHQRFPQNGGCLPDLDHLEDYINLDDCTVLDAIKEMRQSNEWARRIYERDHLS</sequence>
<dbReference type="InterPro" id="IPR045509">
    <property type="entry name" value="HD_assoc_2"/>
</dbReference>
<dbReference type="AlphaFoldDB" id="A0A1M5CRH7"/>
<name>A0A1M5CRH7_9FIRM</name>